<evidence type="ECO:0000313" key="3">
    <source>
        <dbReference type="EMBL" id="XCI78079.1"/>
    </source>
</evidence>
<dbReference type="Pfam" id="PF26210">
    <property type="entry name" value="Phage_phiTE_211"/>
    <property type="match status" value="1"/>
</dbReference>
<accession>A0AAU8I027</accession>
<organism evidence="3">
    <name type="scientific">Klebsiella phage FKP3</name>
    <dbReference type="NCBI Taxonomy" id="3231233"/>
    <lineage>
        <taxon>Viruses</taxon>
        <taxon>Duplodnaviria</taxon>
        <taxon>Heunggongvirae</taxon>
        <taxon>Uroviricota</taxon>
        <taxon>Caudoviricetes</taxon>
        <taxon>Stephanstirmvirinae</taxon>
        <taxon>Justusliebigvirus</taxon>
    </lineage>
</organism>
<evidence type="ECO:0000256" key="2">
    <source>
        <dbReference type="SAM" id="MobiDB-lite"/>
    </source>
</evidence>
<reference evidence="3" key="1">
    <citation type="submission" date="2024-06" db="EMBL/GenBank/DDBJ databases">
        <title>High activity and specificity of bacteriophage cocktails against carbapenem-resistant Klebsiella pneumoniae belonging to high-risk clones CG258 and ST307.</title>
        <authorList>
            <person name="Jimenez Quiceno J."/>
            <person name="Salazar Ospina L."/>
            <person name="Tellez Carrasquilla S."/>
        </authorList>
    </citation>
    <scope>NUCLEOTIDE SEQUENCE</scope>
</reference>
<dbReference type="EMBL" id="PP895363">
    <property type="protein sequence ID" value="XCI78079.1"/>
    <property type="molecule type" value="Genomic_DNA"/>
</dbReference>
<feature type="coiled-coil region" evidence="1">
    <location>
        <begin position="246"/>
        <end position="285"/>
    </location>
</feature>
<proteinExistence type="predicted"/>
<name>A0AAU8I027_9CAUD</name>
<feature type="compositionally biased region" description="Basic and acidic residues" evidence="2">
    <location>
        <begin position="198"/>
        <end position="207"/>
    </location>
</feature>
<sequence>MAHTYLADVDFSGKATEDSCGAHIAYTFDFQGGAASGFNTPLLFKSGDKPDISLEKLKALEDMGEDVTELRKSYFGQLMTLLNEAVREKYEMGWDWVYVVDADFDNGIVIFCSDYGMFSTDFTINGLLVEVGDVANPVVQTTDYQVVEGDVLVSVDFFDNLIDDALGSLVKGALKHAHVKDYLVKAHSARTNNNSVIAEDHPAEDNKQSSANTNELNKGDTPLDNINKEEFLKSAEFQDLIKAQIAEAVEKAAADAKAQAQAEAQEEIQKARAQAEELLKAEAARIENDYTLVIKSYEFVEEDKVETLVKYLIENNEVAETVVKAFSKAREEIEAVKKEFGKEIGVEASNPELVAKSASELIQQKANLLKQHAQK</sequence>
<evidence type="ECO:0008006" key="4">
    <source>
        <dbReference type="Google" id="ProtNLM"/>
    </source>
</evidence>
<keyword evidence="1" id="KW-0175">Coiled coil</keyword>
<protein>
    <recommendedName>
        <fullName evidence="4">Scaffold protein</fullName>
    </recommendedName>
</protein>
<dbReference type="InterPro" id="IPR058894">
    <property type="entry name" value="PhiTE_211_coil-containing-like"/>
</dbReference>
<feature type="region of interest" description="Disordered" evidence="2">
    <location>
        <begin position="195"/>
        <end position="222"/>
    </location>
</feature>
<evidence type="ECO:0000256" key="1">
    <source>
        <dbReference type="SAM" id="Coils"/>
    </source>
</evidence>